<dbReference type="InterPro" id="IPR052535">
    <property type="entry name" value="Bacilysin_H2HPP_isomerase"/>
</dbReference>
<dbReference type="Gene3D" id="2.60.120.10">
    <property type="entry name" value="Jelly Rolls"/>
    <property type="match status" value="1"/>
</dbReference>
<dbReference type="EMBL" id="QPKV01000006">
    <property type="protein sequence ID" value="RDC55644.1"/>
    <property type="molecule type" value="Genomic_DNA"/>
</dbReference>
<dbReference type="PANTHER" id="PTHR40112">
    <property type="entry name" value="H2HPP ISOMERASE"/>
    <property type="match status" value="1"/>
</dbReference>
<dbReference type="Proteomes" id="UP000253961">
    <property type="component" value="Unassembled WGS sequence"/>
</dbReference>
<sequence length="106" mass="11988">MIEIETLPVKDVIPGFHGRFVHTQHSTLGFWEVDKGSALPVHSHLHEQITEVREGEFELTFNGESRIYTPGMIAVIPPHVEHSGTALTDCKLLDIFLPVREDYRGL</sequence>
<reference evidence="2 3" key="1">
    <citation type="submission" date="2018-07" db="EMBL/GenBank/DDBJ databases">
        <title>Pedobacter sp. nov., isolated from soil.</title>
        <authorList>
            <person name="Zhou L.Y."/>
            <person name="Du Z.J."/>
        </authorList>
    </citation>
    <scope>NUCLEOTIDE SEQUENCE [LARGE SCALE GENOMIC DNA]</scope>
    <source>
        <strain evidence="2 3">JDX94</strain>
    </source>
</reference>
<evidence type="ECO:0000313" key="3">
    <source>
        <dbReference type="Proteomes" id="UP000253961"/>
    </source>
</evidence>
<accession>A0A369PT00</accession>
<proteinExistence type="predicted"/>
<organism evidence="2 3">
    <name type="scientific">Pedobacter chinensis</name>
    <dbReference type="NCBI Taxonomy" id="2282421"/>
    <lineage>
        <taxon>Bacteria</taxon>
        <taxon>Pseudomonadati</taxon>
        <taxon>Bacteroidota</taxon>
        <taxon>Sphingobacteriia</taxon>
        <taxon>Sphingobacteriales</taxon>
        <taxon>Sphingobacteriaceae</taxon>
        <taxon>Pedobacter</taxon>
    </lineage>
</organism>
<dbReference type="RefSeq" id="WP_115403681.1">
    <property type="nucleotide sequence ID" value="NZ_QPKV01000006.1"/>
</dbReference>
<dbReference type="Pfam" id="PF07883">
    <property type="entry name" value="Cupin_2"/>
    <property type="match status" value="1"/>
</dbReference>
<dbReference type="InterPro" id="IPR014710">
    <property type="entry name" value="RmlC-like_jellyroll"/>
</dbReference>
<dbReference type="OrthoDB" id="9811153at2"/>
<dbReference type="PANTHER" id="PTHR40112:SF1">
    <property type="entry name" value="H2HPP ISOMERASE"/>
    <property type="match status" value="1"/>
</dbReference>
<dbReference type="InterPro" id="IPR013096">
    <property type="entry name" value="Cupin_2"/>
</dbReference>
<dbReference type="CDD" id="cd02238">
    <property type="entry name" value="cupin_KdgF"/>
    <property type="match status" value="1"/>
</dbReference>
<name>A0A369PT00_9SPHI</name>
<dbReference type="AlphaFoldDB" id="A0A369PT00"/>
<comment type="caution">
    <text evidence="2">The sequence shown here is derived from an EMBL/GenBank/DDBJ whole genome shotgun (WGS) entry which is preliminary data.</text>
</comment>
<gene>
    <name evidence="2" type="ORF">DU508_15315</name>
</gene>
<protein>
    <submittedName>
        <fullName evidence="2">Cupin domain-containing protein</fullName>
    </submittedName>
</protein>
<dbReference type="SUPFAM" id="SSF51182">
    <property type="entry name" value="RmlC-like cupins"/>
    <property type="match status" value="1"/>
</dbReference>
<evidence type="ECO:0000259" key="1">
    <source>
        <dbReference type="Pfam" id="PF07883"/>
    </source>
</evidence>
<dbReference type="InterPro" id="IPR011051">
    <property type="entry name" value="RmlC_Cupin_sf"/>
</dbReference>
<evidence type="ECO:0000313" key="2">
    <source>
        <dbReference type="EMBL" id="RDC55644.1"/>
    </source>
</evidence>
<keyword evidence="3" id="KW-1185">Reference proteome</keyword>
<feature type="domain" description="Cupin type-2" evidence="1">
    <location>
        <begin position="30"/>
        <end position="96"/>
    </location>
</feature>